<dbReference type="InterPro" id="IPR027417">
    <property type="entry name" value="P-loop_NTPase"/>
</dbReference>
<dbReference type="CDD" id="cd00075">
    <property type="entry name" value="HATPase"/>
    <property type="match status" value="1"/>
</dbReference>
<evidence type="ECO:0000256" key="11">
    <source>
        <dbReference type="ARBA" id="ARBA00023012"/>
    </source>
</evidence>
<dbReference type="GO" id="GO:0005524">
    <property type="term" value="F:ATP binding"/>
    <property type="evidence" value="ECO:0007669"/>
    <property type="project" value="UniProtKB-KW"/>
</dbReference>
<dbReference type="InterPro" id="IPR036890">
    <property type="entry name" value="HATPase_C_sf"/>
</dbReference>
<dbReference type="InterPro" id="IPR005467">
    <property type="entry name" value="His_kinase_dom"/>
</dbReference>
<dbReference type="Pfam" id="PF00512">
    <property type="entry name" value="HisKA"/>
    <property type="match status" value="1"/>
</dbReference>
<dbReference type="Gene3D" id="3.30.565.10">
    <property type="entry name" value="Histidine kinase-like ATPase, C-terminal domain"/>
    <property type="match status" value="1"/>
</dbReference>
<dbReference type="Pfam" id="PF02518">
    <property type="entry name" value="HATPase_c"/>
    <property type="match status" value="1"/>
</dbReference>
<dbReference type="InterPro" id="IPR003852">
    <property type="entry name" value="Sig_transdc_His_kinase_KdpD_N"/>
</dbReference>
<name>A0A7X2NLW5_9CLOT</name>
<evidence type="ECO:0000256" key="13">
    <source>
        <dbReference type="SAM" id="Phobius"/>
    </source>
</evidence>
<comment type="subcellular location">
    <subcellularLocation>
        <location evidence="2">Membrane</location>
        <topology evidence="2">Multi-pass membrane protein</topology>
    </subcellularLocation>
</comment>
<dbReference type="Pfam" id="PF02702">
    <property type="entry name" value="KdpD"/>
    <property type="match status" value="1"/>
</dbReference>
<sequence length="898" mass="101043">MDKERPDPDKILRDIEREEEKKSSGRLKIFFGYAAGVGKTYTMLKAAHSLQKNHVDAVIGYLEPHARPETMKMAQGLETVPAKQVDYNGIKLKEMDIDAVLQRCPQVVLVDEYAHTNAEGSRHQKRYQDVEEILKAGISVYTTVNVQHIESMCDIVASITGIFMKERIPDSTFDMADEVQLVDLEPEDLLQRLKEGKVYREEQASRAMDHFFTIEKLTALREIALRRTADRVNLVTERTKKEAGGEYYTEEKILVGISSSPSNSKIIRTAARMAKAFGGLLVGLYVEPPNAEKRGQEDKKRLKENIHLAEQLGAKIETVCGDDIPFLIAEYARNSGISKIVTGRSVPSRSFFHKPTFTDKLAAYAPDIDIYIIPDSKMEKEKQKLRKNMDHTMTIKNMLSAMVCLLLSTVIGFVFYEMKFSDTNIITVYILGVMITAIITSSRTISFLQSAASVVVFNYFFTDPRFSLDTYDPGYPVTFVISFIAALITSNIALKMKTQARELAKLAYRTKIILDTNQLLQNGKTVEEIGNTMAAQLGKVLSHTVVYYGLEEEHLNDPVIYNANGEKDESHYTRLITENEHAVAEWVFKNNKRAGATTATLSEAACYYLAVRSLDAVYGVVGIEIGNREILGAFESNVLMAILSESATVMEREVFRTREEAATEKANSEKLRANLLRSISHDLRTPLTSICGNADMLLQGKLNEDKKEKVYSYIYDDSFWLLNLVENLLSVTRIEEGGMKIKKQADMLEDLIEEALKHISRKSREFVIRVSMEDEMQLVNVDSRLILQVIINIVDNAVKYTPSGGEIVISTKKEKSFVHVQIADHGNGIPDEDKPHIFEMFYTANNEITDSKRSLGLGLALCKSIINAHGGKIMVYDNEPKGAVFDFTVPAEEVEIHE</sequence>
<dbReference type="InterPro" id="IPR014729">
    <property type="entry name" value="Rossmann-like_a/b/a_fold"/>
</dbReference>
<dbReference type="CDD" id="cd00082">
    <property type="entry name" value="HisKA"/>
    <property type="match status" value="1"/>
</dbReference>
<dbReference type="InterPro" id="IPR036097">
    <property type="entry name" value="HisK_dim/P_sf"/>
</dbReference>
<dbReference type="FunFam" id="3.40.50.300:FF:000483">
    <property type="entry name" value="Sensor histidine kinase KdpD"/>
    <property type="match status" value="1"/>
</dbReference>
<dbReference type="RefSeq" id="WP_154472715.1">
    <property type="nucleotide sequence ID" value="NZ_VUMD01000010.1"/>
</dbReference>
<dbReference type="SUPFAM" id="SSF52402">
    <property type="entry name" value="Adenine nucleotide alpha hydrolases-like"/>
    <property type="match status" value="1"/>
</dbReference>
<dbReference type="EC" id="2.7.13.3" evidence="3"/>
<feature type="transmembrane region" description="Helical" evidence="13">
    <location>
        <begin position="473"/>
        <end position="494"/>
    </location>
</feature>
<evidence type="ECO:0000313" key="15">
    <source>
        <dbReference type="EMBL" id="MSS37279.1"/>
    </source>
</evidence>
<dbReference type="Proteomes" id="UP000429958">
    <property type="component" value="Unassembled WGS sequence"/>
</dbReference>
<proteinExistence type="predicted"/>
<keyword evidence="16" id="KW-1185">Reference proteome</keyword>
<dbReference type="Gene3D" id="1.10.287.130">
    <property type="match status" value="1"/>
</dbReference>
<evidence type="ECO:0000256" key="4">
    <source>
        <dbReference type="ARBA" id="ARBA00022553"/>
    </source>
</evidence>
<dbReference type="AlphaFoldDB" id="A0A7X2NLW5"/>
<evidence type="ECO:0000256" key="5">
    <source>
        <dbReference type="ARBA" id="ARBA00022679"/>
    </source>
</evidence>
<evidence type="ECO:0000256" key="8">
    <source>
        <dbReference type="ARBA" id="ARBA00022777"/>
    </source>
</evidence>
<dbReference type="InterPro" id="IPR004358">
    <property type="entry name" value="Sig_transdc_His_kin-like_C"/>
</dbReference>
<evidence type="ECO:0000256" key="10">
    <source>
        <dbReference type="ARBA" id="ARBA00022989"/>
    </source>
</evidence>
<dbReference type="Gene3D" id="3.40.50.620">
    <property type="entry name" value="HUPs"/>
    <property type="match status" value="1"/>
</dbReference>
<evidence type="ECO:0000256" key="7">
    <source>
        <dbReference type="ARBA" id="ARBA00022741"/>
    </source>
</evidence>
<feature type="transmembrane region" description="Helical" evidence="13">
    <location>
        <begin position="428"/>
        <end position="461"/>
    </location>
</feature>
<evidence type="ECO:0000256" key="12">
    <source>
        <dbReference type="ARBA" id="ARBA00023136"/>
    </source>
</evidence>
<dbReference type="InterPro" id="IPR003661">
    <property type="entry name" value="HisK_dim/P_dom"/>
</dbReference>
<keyword evidence="9" id="KW-0067">ATP-binding</keyword>
<evidence type="ECO:0000256" key="1">
    <source>
        <dbReference type="ARBA" id="ARBA00000085"/>
    </source>
</evidence>
<dbReference type="CDD" id="cd01987">
    <property type="entry name" value="USP_KdpD-like"/>
    <property type="match status" value="1"/>
</dbReference>
<dbReference type="InterPro" id="IPR052023">
    <property type="entry name" value="Histidine_kinase_KdpD"/>
</dbReference>
<dbReference type="PROSITE" id="PS50109">
    <property type="entry name" value="HIS_KIN"/>
    <property type="match status" value="1"/>
</dbReference>
<keyword evidence="11" id="KW-0902">Two-component regulatory system</keyword>
<evidence type="ECO:0000313" key="16">
    <source>
        <dbReference type="Proteomes" id="UP000429958"/>
    </source>
</evidence>
<dbReference type="PANTHER" id="PTHR45569">
    <property type="entry name" value="SENSOR PROTEIN KDPD"/>
    <property type="match status" value="1"/>
</dbReference>
<dbReference type="Gene3D" id="1.20.120.620">
    <property type="entry name" value="Backbone structure of the membrane domain of e. Coli histidine kinase receptor kdpd"/>
    <property type="match status" value="1"/>
</dbReference>
<feature type="transmembrane region" description="Helical" evidence="13">
    <location>
        <begin position="398"/>
        <end position="416"/>
    </location>
</feature>
<evidence type="ECO:0000259" key="14">
    <source>
        <dbReference type="PROSITE" id="PS50109"/>
    </source>
</evidence>
<evidence type="ECO:0000256" key="2">
    <source>
        <dbReference type="ARBA" id="ARBA00004141"/>
    </source>
</evidence>
<evidence type="ECO:0000256" key="9">
    <source>
        <dbReference type="ARBA" id="ARBA00022840"/>
    </source>
</evidence>
<keyword evidence="8 15" id="KW-0418">Kinase</keyword>
<dbReference type="SUPFAM" id="SSF55874">
    <property type="entry name" value="ATPase domain of HSP90 chaperone/DNA topoisomerase II/histidine kinase"/>
    <property type="match status" value="1"/>
</dbReference>
<dbReference type="SMART" id="SM00387">
    <property type="entry name" value="HATPase_c"/>
    <property type="match status" value="1"/>
</dbReference>
<keyword evidence="10 13" id="KW-1133">Transmembrane helix</keyword>
<dbReference type="InterPro" id="IPR003594">
    <property type="entry name" value="HATPase_dom"/>
</dbReference>
<dbReference type="Gene3D" id="3.40.50.300">
    <property type="entry name" value="P-loop containing nucleotide triphosphate hydrolases"/>
    <property type="match status" value="1"/>
</dbReference>
<organism evidence="15 16">
    <name type="scientific">Clostridium porci</name>
    <dbReference type="NCBI Taxonomy" id="2605778"/>
    <lineage>
        <taxon>Bacteria</taxon>
        <taxon>Bacillati</taxon>
        <taxon>Bacillota</taxon>
        <taxon>Clostridia</taxon>
        <taxon>Eubacteriales</taxon>
        <taxon>Clostridiaceae</taxon>
        <taxon>Clostridium</taxon>
    </lineage>
</organism>
<keyword evidence="5" id="KW-0808">Transferase</keyword>
<comment type="caution">
    <text evidence="15">The sequence shown here is derived from an EMBL/GenBank/DDBJ whole genome shotgun (WGS) entry which is preliminary data.</text>
</comment>
<keyword evidence="4" id="KW-0597">Phosphoprotein</keyword>
<keyword evidence="12 13" id="KW-0472">Membrane</keyword>
<evidence type="ECO:0000256" key="3">
    <source>
        <dbReference type="ARBA" id="ARBA00012438"/>
    </source>
</evidence>
<dbReference type="InterPro" id="IPR038318">
    <property type="entry name" value="KdpD_sf"/>
</dbReference>
<dbReference type="GO" id="GO:0005886">
    <property type="term" value="C:plasma membrane"/>
    <property type="evidence" value="ECO:0007669"/>
    <property type="project" value="TreeGrafter"/>
</dbReference>
<dbReference type="GO" id="GO:0005737">
    <property type="term" value="C:cytoplasm"/>
    <property type="evidence" value="ECO:0007669"/>
    <property type="project" value="UniProtKB-ARBA"/>
</dbReference>
<dbReference type="PANTHER" id="PTHR45569:SF1">
    <property type="entry name" value="SENSOR PROTEIN KDPD"/>
    <property type="match status" value="1"/>
</dbReference>
<dbReference type="Pfam" id="PF13493">
    <property type="entry name" value="DUF4118"/>
    <property type="match status" value="1"/>
</dbReference>
<protein>
    <recommendedName>
        <fullName evidence="3">histidine kinase</fullName>
        <ecNumber evidence="3">2.7.13.3</ecNumber>
    </recommendedName>
</protein>
<feature type="domain" description="Histidine kinase" evidence="14">
    <location>
        <begin position="678"/>
        <end position="893"/>
    </location>
</feature>
<dbReference type="GO" id="GO:0000155">
    <property type="term" value="F:phosphorelay sensor kinase activity"/>
    <property type="evidence" value="ECO:0007669"/>
    <property type="project" value="InterPro"/>
</dbReference>
<dbReference type="InterPro" id="IPR029016">
    <property type="entry name" value="GAF-like_dom_sf"/>
</dbReference>
<gene>
    <name evidence="15" type="ORF">FYJ39_12020</name>
</gene>
<reference evidence="15 16" key="1">
    <citation type="submission" date="2019-08" db="EMBL/GenBank/DDBJ databases">
        <title>In-depth cultivation of the pig gut microbiome towards novel bacterial diversity and tailored functional studies.</title>
        <authorList>
            <person name="Wylensek D."/>
            <person name="Hitch T.C.A."/>
            <person name="Clavel T."/>
        </authorList>
    </citation>
    <scope>NUCLEOTIDE SEQUENCE [LARGE SCALE GENOMIC DNA]</scope>
    <source>
        <strain evidence="15 16">WCA-389-WT-23D1</strain>
    </source>
</reference>
<evidence type="ECO:0000256" key="6">
    <source>
        <dbReference type="ARBA" id="ARBA00022692"/>
    </source>
</evidence>
<dbReference type="InterPro" id="IPR025201">
    <property type="entry name" value="KdpD_TM"/>
</dbReference>
<dbReference type="EMBL" id="VUMD01000010">
    <property type="protein sequence ID" value="MSS37279.1"/>
    <property type="molecule type" value="Genomic_DNA"/>
</dbReference>
<keyword evidence="7" id="KW-0547">Nucleotide-binding</keyword>
<dbReference type="FunFam" id="3.30.565.10:FF:000006">
    <property type="entry name" value="Sensor histidine kinase WalK"/>
    <property type="match status" value="1"/>
</dbReference>
<accession>A0A7X2NLW5</accession>
<dbReference type="Gene3D" id="3.30.450.40">
    <property type="match status" value="1"/>
</dbReference>
<dbReference type="SMART" id="SM00388">
    <property type="entry name" value="HisKA"/>
    <property type="match status" value="1"/>
</dbReference>
<dbReference type="SUPFAM" id="SSF47384">
    <property type="entry name" value="Homodimeric domain of signal transducing histidine kinase"/>
    <property type="match status" value="1"/>
</dbReference>
<comment type="catalytic activity">
    <reaction evidence="1">
        <text>ATP + protein L-histidine = ADP + protein N-phospho-L-histidine.</text>
        <dbReference type="EC" id="2.7.13.3"/>
    </reaction>
</comment>
<dbReference type="PRINTS" id="PR00344">
    <property type="entry name" value="BCTRLSENSOR"/>
</dbReference>
<keyword evidence="6 13" id="KW-0812">Transmembrane</keyword>